<feature type="binding site" evidence="7">
    <location>
        <position position="379"/>
    </location>
    <ligand>
        <name>Zn(2+)</name>
        <dbReference type="ChEBI" id="CHEBI:29105"/>
        <label>2</label>
        <note>catalytic</note>
    </ligand>
</feature>
<evidence type="ECO:0000256" key="3">
    <source>
        <dbReference type="ARBA" id="ARBA00022723"/>
    </source>
</evidence>
<dbReference type="RefSeq" id="WP_105052600.1">
    <property type="nucleotide sequence ID" value="NZ_BMYG01000007.1"/>
</dbReference>
<evidence type="ECO:0000256" key="5">
    <source>
        <dbReference type="ARBA" id="ARBA00022801"/>
    </source>
</evidence>
<dbReference type="Gene3D" id="3.40.630.10">
    <property type="entry name" value="Zn peptidases"/>
    <property type="match status" value="1"/>
</dbReference>
<dbReference type="Pfam" id="PF04151">
    <property type="entry name" value="PPC"/>
    <property type="match status" value="2"/>
</dbReference>
<dbReference type="Proteomes" id="UP000239007">
    <property type="component" value="Unassembled WGS sequence"/>
</dbReference>
<evidence type="ECO:0000256" key="8">
    <source>
        <dbReference type="PIRSR" id="PIRSR036685-2"/>
    </source>
</evidence>
<feature type="binding site" evidence="7">
    <location>
        <position position="275"/>
    </location>
    <ligand>
        <name>Zn(2+)</name>
        <dbReference type="ChEBI" id="CHEBI:29105"/>
        <label>2</label>
        <note>catalytic</note>
    </ligand>
</feature>
<dbReference type="GO" id="GO:0004177">
    <property type="term" value="F:aminopeptidase activity"/>
    <property type="evidence" value="ECO:0007669"/>
    <property type="project" value="UniProtKB-KW"/>
</dbReference>
<keyword evidence="5" id="KW-0378">Hydrolase</keyword>
<evidence type="ECO:0000256" key="7">
    <source>
        <dbReference type="PIRSR" id="PIRSR036685-1"/>
    </source>
</evidence>
<feature type="domain" description="Peptidase C-terminal archaeal/bacterial" evidence="10">
    <location>
        <begin position="554"/>
        <end position="611"/>
    </location>
</feature>
<evidence type="ECO:0000256" key="2">
    <source>
        <dbReference type="ARBA" id="ARBA00022670"/>
    </source>
</evidence>
<evidence type="ECO:0000259" key="10">
    <source>
        <dbReference type="Pfam" id="PF04151"/>
    </source>
</evidence>
<keyword evidence="6 7" id="KW-0862">Zinc</keyword>
<dbReference type="GO" id="GO:0046872">
    <property type="term" value="F:metal ion binding"/>
    <property type="evidence" value="ECO:0007669"/>
    <property type="project" value="UniProtKB-KW"/>
</dbReference>
<keyword evidence="8" id="KW-1015">Disulfide bond</keyword>
<feature type="domain" description="Peptidase C-terminal archaeal/bacterial" evidence="10">
    <location>
        <begin position="438"/>
        <end position="504"/>
    </location>
</feature>
<evidence type="ECO:0000259" key="11">
    <source>
        <dbReference type="Pfam" id="PF04389"/>
    </source>
</evidence>
<keyword evidence="4 9" id="KW-0732">Signal</keyword>
<feature type="signal peptide" evidence="9">
    <location>
        <begin position="1"/>
        <end position="23"/>
    </location>
</feature>
<feature type="disulfide bond" evidence="8">
    <location>
        <begin position="346"/>
        <end position="350"/>
    </location>
</feature>
<dbReference type="PANTHER" id="PTHR12147:SF56">
    <property type="entry name" value="AMINOPEPTIDASE YDR415C-RELATED"/>
    <property type="match status" value="1"/>
</dbReference>
<gene>
    <name evidence="12" type="ORF">BTO11_10790</name>
</gene>
<name>A0A2S7UXU7_9GAMM</name>
<evidence type="ECO:0000256" key="6">
    <source>
        <dbReference type="ARBA" id="ARBA00022833"/>
    </source>
</evidence>
<feature type="domain" description="Peptidase M28" evidence="11">
    <location>
        <begin position="202"/>
        <end position="389"/>
    </location>
</feature>
<dbReference type="EMBL" id="MSCH01000003">
    <property type="protein sequence ID" value="PQJ54091.1"/>
    <property type="molecule type" value="Genomic_DNA"/>
</dbReference>
<feature type="binding site" evidence="7">
    <location>
        <position position="221"/>
    </location>
    <ligand>
        <name>Zn(2+)</name>
        <dbReference type="ChEBI" id="CHEBI:29105"/>
        <label>1</label>
    </ligand>
</feature>
<reference evidence="12 13" key="1">
    <citation type="submission" date="2016-12" db="EMBL/GenBank/DDBJ databases">
        <title>Diversity of luminous bacteria.</title>
        <authorList>
            <person name="Yoshizawa S."/>
            <person name="Kogure K."/>
        </authorList>
    </citation>
    <scope>NUCLEOTIDE SEQUENCE [LARGE SCALE GENOMIC DNA]</scope>
    <source>
        <strain evidence="12 13">SA4-48</strain>
    </source>
</reference>
<keyword evidence="3 7" id="KW-0479">Metal-binding</keyword>
<dbReference type="CDD" id="cd03879">
    <property type="entry name" value="M28_AAP"/>
    <property type="match status" value="1"/>
</dbReference>
<organism evidence="12 13">
    <name type="scientific">Psychrosphaera saromensis</name>
    <dbReference type="NCBI Taxonomy" id="716813"/>
    <lineage>
        <taxon>Bacteria</taxon>
        <taxon>Pseudomonadati</taxon>
        <taxon>Pseudomonadota</taxon>
        <taxon>Gammaproteobacteria</taxon>
        <taxon>Alteromonadales</taxon>
        <taxon>Pseudoalteromonadaceae</taxon>
        <taxon>Psychrosphaera</taxon>
    </lineage>
</organism>
<dbReference type="GO" id="GO:0008235">
    <property type="term" value="F:metalloexopeptidase activity"/>
    <property type="evidence" value="ECO:0007669"/>
    <property type="project" value="InterPro"/>
</dbReference>
<dbReference type="SUPFAM" id="SSF53187">
    <property type="entry name" value="Zn-dependent exopeptidases"/>
    <property type="match status" value="1"/>
</dbReference>
<proteinExistence type="predicted"/>
<dbReference type="AlphaFoldDB" id="A0A2S7UXU7"/>
<dbReference type="OrthoDB" id="9789219at2"/>
<dbReference type="Gene3D" id="2.60.120.380">
    <property type="match status" value="2"/>
</dbReference>
<dbReference type="InterPro" id="IPR007280">
    <property type="entry name" value="Peptidase_C_arc/bac"/>
</dbReference>
<sequence length="626" mass="67962">MKYSLSNTWIVLSVFITSHPLFAQDLLQQDENIWITIDPIAAKHYTNKNSLINPNNNVLQAQNTLLDTVNVMEVNQQDINQLSEFMHDNYHRCGGFVAHDSLAEAKLYTQQLANVENQTINTLAVSYSINNGQTVQQLINSINSSNLTNTVDSMSAFYNRYYTQQTGADASQWLKDYWQQLASARSDISVDFFNHSWAQSSVIVTIPGSEKADEIVIIGGHLDSINQSNASDGRAPGADDNGSGIAVLSEALRAIVDNNYTPQRTIKIMGFAAEEVGLRGSKAIAEDYKAQGKNVVGMVQFDMTGNFGSTEDIVMMTDYTNAAQNQFLGQLIDTYLPTLTYGFDQCGYGCSDHASWYQQGFAASIPFESRMADINPRIHTENDTSFNAEHASKFAKLAVTYLAEIAKNSGDETPPATNVLENGVTVSGINGIAKEQIFFTLPVPTSSTNLNFTTSGGTGDADLYVKFDQQPTLQDFDCKSTTASSNESCDINNAQEGTYHVMVEAWGQISGVSLTGSYSNGSTGGTDPINRTESNVSVASGVWARYTQELGVGYSSLEVSISGGSGDADLYVNFGSASSTSSYECRPYKNGNSETCTIDNPQAGIWYIDLRGYSSASGLTLTINAQ</sequence>
<evidence type="ECO:0000256" key="1">
    <source>
        <dbReference type="ARBA" id="ARBA00022438"/>
    </source>
</evidence>
<protein>
    <submittedName>
        <fullName evidence="12">Aminopeptidase</fullName>
    </submittedName>
</protein>
<dbReference type="InterPro" id="IPR045175">
    <property type="entry name" value="M28_fam"/>
</dbReference>
<keyword evidence="13" id="KW-1185">Reference proteome</keyword>
<keyword evidence="1 12" id="KW-0031">Aminopeptidase</keyword>
<feature type="binding site" evidence="7">
    <location>
        <position position="302"/>
    </location>
    <ligand>
        <name>Zn(2+)</name>
        <dbReference type="ChEBI" id="CHEBI:29105"/>
        <label>1</label>
    </ligand>
</feature>
<dbReference type="InterPro" id="IPR012189">
    <property type="entry name" value="Pept_M28E_Ap1"/>
</dbReference>
<feature type="binding site" evidence="7">
    <location>
        <position position="240"/>
    </location>
    <ligand>
        <name>Zn(2+)</name>
        <dbReference type="ChEBI" id="CHEBI:29105"/>
        <label>1</label>
    </ligand>
</feature>
<comment type="cofactor">
    <cofactor evidence="7">
        <name>Zn(2+)</name>
        <dbReference type="ChEBI" id="CHEBI:29105"/>
    </cofactor>
    <text evidence="7">Binds 2 Zn(2+) ions per subunit.</text>
</comment>
<dbReference type="Pfam" id="PF04389">
    <property type="entry name" value="Peptidase_M28"/>
    <property type="match status" value="1"/>
</dbReference>
<dbReference type="GO" id="GO:0006508">
    <property type="term" value="P:proteolysis"/>
    <property type="evidence" value="ECO:0007669"/>
    <property type="project" value="UniProtKB-KW"/>
</dbReference>
<keyword evidence="2" id="KW-0645">Protease</keyword>
<dbReference type="PIRSF" id="PIRSF036685">
    <property type="entry name" value="BacLeuNPeptidase"/>
    <property type="match status" value="1"/>
</dbReference>
<evidence type="ECO:0000256" key="4">
    <source>
        <dbReference type="ARBA" id="ARBA00022729"/>
    </source>
</evidence>
<dbReference type="PANTHER" id="PTHR12147">
    <property type="entry name" value="METALLOPEPTIDASE M28 FAMILY MEMBER"/>
    <property type="match status" value="1"/>
</dbReference>
<accession>A0A2S7UXU7</accession>
<evidence type="ECO:0000313" key="13">
    <source>
        <dbReference type="Proteomes" id="UP000239007"/>
    </source>
</evidence>
<evidence type="ECO:0000313" key="12">
    <source>
        <dbReference type="EMBL" id="PQJ54091.1"/>
    </source>
</evidence>
<feature type="chain" id="PRO_5015536189" evidence="9">
    <location>
        <begin position="24"/>
        <end position="626"/>
    </location>
</feature>
<dbReference type="InterPro" id="IPR007484">
    <property type="entry name" value="Peptidase_M28"/>
</dbReference>
<evidence type="ECO:0000256" key="9">
    <source>
        <dbReference type="SAM" id="SignalP"/>
    </source>
</evidence>
<comment type="caution">
    <text evidence="12">The sequence shown here is derived from an EMBL/GenBank/DDBJ whole genome shotgun (WGS) entry which is preliminary data.</text>
</comment>